<feature type="transmembrane region" description="Helical" evidence="1">
    <location>
        <begin position="20"/>
        <end position="40"/>
    </location>
</feature>
<comment type="caution">
    <text evidence="2">The sequence shown here is derived from an EMBL/GenBank/DDBJ whole genome shotgun (WGS) entry which is preliminary data.</text>
</comment>
<accession>A0A1G2JB32</accession>
<dbReference type="AlphaFoldDB" id="A0A1G2JB32"/>
<gene>
    <name evidence="2" type="ORF">A2401_00240</name>
</gene>
<name>A0A1G2JB32_9BACT</name>
<keyword evidence="1" id="KW-0472">Membrane</keyword>
<evidence type="ECO:0000256" key="1">
    <source>
        <dbReference type="SAM" id="Phobius"/>
    </source>
</evidence>
<keyword evidence="1" id="KW-0812">Transmembrane</keyword>
<sequence length="70" mass="7848">MSGVAALIGGAIVLEFGFRYLFLIMIFFSFGSFFVLVFFWHRPADVLDPQTVELENLKNIRKDSAMAGAD</sequence>
<proteinExistence type="predicted"/>
<evidence type="ECO:0008006" key="4">
    <source>
        <dbReference type="Google" id="ProtNLM"/>
    </source>
</evidence>
<organism evidence="2 3">
    <name type="scientific">Candidatus Staskawiczbacteria bacterium RIFOXYC1_FULL_38_18</name>
    <dbReference type="NCBI Taxonomy" id="1802229"/>
    <lineage>
        <taxon>Bacteria</taxon>
        <taxon>Candidatus Staskawicziibacteriota</taxon>
    </lineage>
</organism>
<dbReference type="EMBL" id="MHPP01000029">
    <property type="protein sequence ID" value="OGZ83751.1"/>
    <property type="molecule type" value="Genomic_DNA"/>
</dbReference>
<protein>
    <recommendedName>
        <fullName evidence="4">Major facilitator superfamily (MFS) profile domain-containing protein</fullName>
    </recommendedName>
</protein>
<reference evidence="2 3" key="1">
    <citation type="journal article" date="2016" name="Nat. Commun.">
        <title>Thousands of microbial genomes shed light on interconnected biogeochemical processes in an aquifer system.</title>
        <authorList>
            <person name="Anantharaman K."/>
            <person name="Brown C.T."/>
            <person name="Hug L.A."/>
            <person name="Sharon I."/>
            <person name="Castelle C.J."/>
            <person name="Probst A.J."/>
            <person name="Thomas B.C."/>
            <person name="Singh A."/>
            <person name="Wilkins M.J."/>
            <person name="Karaoz U."/>
            <person name="Brodie E.L."/>
            <person name="Williams K.H."/>
            <person name="Hubbard S.S."/>
            <person name="Banfield J.F."/>
        </authorList>
    </citation>
    <scope>NUCLEOTIDE SEQUENCE [LARGE SCALE GENOMIC DNA]</scope>
</reference>
<dbReference type="SUPFAM" id="SSF103473">
    <property type="entry name" value="MFS general substrate transporter"/>
    <property type="match status" value="1"/>
</dbReference>
<dbReference type="Proteomes" id="UP000177751">
    <property type="component" value="Unassembled WGS sequence"/>
</dbReference>
<dbReference type="STRING" id="1802229.A2401_00240"/>
<evidence type="ECO:0000313" key="2">
    <source>
        <dbReference type="EMBL" id="OGZ83751.1"/>
    </source>
</evidence>
<dbReference type="InterPro" id="IPR036259">
    <property type="entry name" value="MFS_trans_sf"/>
</dbReference>
<evidence type="ECO:0000313" key="3">
    <source>
        <dbReference type="Proteomes" id="UP000177751"/>
    </source>
</evidence>
<keyword evidence="1" id="KW-1133">Transmembrane helix</keyword>
<dbReference type="Gene3D" id="1.20.1250.20">
    <property type="entry name" value="MFS general substrate transporter like domains"/>
    <property type="match status" value="1"/>
</dbReference>